<proteinExistence type="predicted"/>
<dbReference type="EMBL" id="JAWHQM010000024">
    <property type="protein sequence ID" value="KAK5632365.1"/>
    <property type="molecule type" value="Genomic_DNA"/>
</dbReference>
<evidence type="ECO:0000313" key="1">
    <source>
        <dbReference type="EMBL" id="KAK5632365.1"/>
    </source>
</evidence>
<protein>
    <submittedName>
        <fullName evidence="1">Uncharacterized protein</fullName>
    </submittedName>
</protein>
<dbReference type="Proteomes" id="UP001305414">
    <property type="component" value="Unassembled WGS sequence"/>
</dbReference>
<name>A0AAN7UH49_9PEZI</name>
<accession>A0AAN7UH49</accession>
<keyword evidence="2" id="KW-1185">Reference proteome</keyword>
<dbReference type="AlphaFoldDB" id="A0AAN7UH49"/>
<organism evidence="1 2">
    <name type="scientific">Xylaria bambusicola</name>
    <dbReference type="NCBI Taxonomy" id="326684"/>
    <lineage>
        <taxon>Eukaryota</taxon>
        <taxon>Fungi</taxon>
        <taxon>Dikarya</taxon>
        <taxon>Ascomycota</taxon>
        <taxon>Pezizomycotina</taxon>
        <taxon>Sordariomycetes</taxon>
        <taxon>Xylariomycetidae</taxon>
        <taxon>Xylariales</taxon>
        <taxon>Xylariaceae</taxon>
        <taxon>Xylaria</taxon>
    </lineage>
</organism>
<evidence type="ECO:0000313" key="2">
    <source>
        <dbReference type="Proteomes" id="UP001305414"/>
    </source>
</evidence>
<comment type="caution">
    <text evidence="1">The sequence shown here is derived from an EMBL/GenBank/DDBJ whole genome shotgun (WGS) entry which is preliminary data.</text>
</comment>
<gene>
    <name evidence="1" type="ORF">RRF57_008079</name>
</gene>
<reference evidence="1 2" key="1">
    <citation type="submission" date="2023-10" db="EMBL/GenBank/DDBJ databases">
        <title>Draft genome sequence of Xylaria bambusicola isolate GMP-LS, the root and basal stem rot pathogen of sugarcane in Indonesia.</title>
        <authorList>
            <person name="Selvaraj P."/>
            <person name="Muralishankar V."/>
            <person name="Muruganantham S."/>
            <person name="Sp S."/>
            <person name="Haryani S."/>
            <person name="Lau K.J.X."/>
            <person name="Naqvi N.I."/>
        </authorList>
    </citation>
    <scope>NUCLEOTIDE SEQUENCE [LARGE SCALE GENOMIC DNA]</scope>
    <source>
        <strain evidence="1">GMP-LS</strain>
    </source>
</reference>
<sequence>MIREVDGRYPVNNGISGLVDIGDALEHDREFCHVTEGLVVVPLWWFSRSVGIFGNLSSPCSYSYIPVTAILAAQLPLAEDHNGDMVKRT</sequence>